<gene>
    <name evidence="7" type="ORF">CU669_08370</name>
</gene>
<dbReference type="SMART" id="SM00943">
    <property type="entry name" value="Prim-Pol"/>
    <property type="match status" value="1"/>
</dbReference>
<dbReference type="InterPro" id="IPR051620">
    <property type="entry name" value="ORF904-like_C"/>
</dbReference>
<reference evidence="7 8" key="1">
    <citation type="submission" date="2017-11" db="EMBL/GenBank/DDBJ databases">
        <title>Draft genome sequence of magnetotactic bacterium Magnetospirillum kuznetsovii LBB-42.</title>
        <authorList>
            <person name="Grouzdev D.S."/>
            <person name="Rysina M.S."/>
            <person name="Baslerov R.V."/>
            <person name="Koziaeva V."/>
        </authorList>
    </citation>
    <scope>NUCLEOTIDE SEQUENCE [LARGE SCALE GENOMIC DNA]</scope>
    <source>
        <strain evidence="7 8">LBB-42</strain>
    </source>
</reference>
<dbReference type="InterPro" id="IPR045455">
    <property type="entry name" value="NrS-1_pol-like_helicase"/>
</dbReference>
<evidence type="ECO:0000256" key="3">
    <source>
        <dbReference type="ARBA" id="ARBA00022806"/>
    </source>
</evidence>
<keyword evidence="1" id="KW-0547">Nucleotide-binding</keyword>
<sequence length="748" mass="82513">MLTRPDAEDARPQGANLGDGEEIKVNGGEDYNNGGGVTSQPANDASPGPRGIFADTAPRLRAAGLSVLPLWPKQKKPALLDWSRFCNVLADDDEFVAWMTHHAGGNIGLACGPASGLVAFDVDTVNGELVKIIETVAPASPWRRVGAKGWVGLYRYKGEKTFQIRDEKGGTICELLSLGRQVVLPPSIHPDTGRVYTANMELAGYMEGGGQFPDLPDDFEAKLREALGVPHENSGRFELPTTMGAGGKHNPLVSRAAQLASLHYDADVLFQILLTENLERCQPPLPEGEVRDIAAWACNRGAVIVTDQDAAEEFAKMFHRDHRYGGGVWWSWNGNHWGRDDGGVERAVRVFTRAMEHRAQSVQDGELRGKLVKAARKFQAAGRHDAILKISKTELVMSINPVELDANPWLLNLANGVVDLTSGMLRPVQREDLVSKMVGIMFDPDARCPTWERCLNEWFQGDVEMVAYVRRCVGYILTGHNREQVFFLLTGAGRNGKSVFLKIVRALVDDYAVAVSRKVMLATGPGYSTGPTPELVAIMGARLGTFSEIDKAATFNTEMLKGLVGDDRINGRLCHENQVEFYPILKLVIATNPLPKFDGADYAFVQRLHLWKFDHVIPEDQRDPELVPKLMAELAGILNWAIAGCLEWQRVRLSPPKKVMEARDKYAAEMDRVGCFLADHCTREDGAKVKRSALYQLYRFWCSDMGYGHATLQQFAGDLERKGVVAKKTAGEWYFLGVGQLGHGVGHV</sequence>
<dbReference type="PROSITE" id="PS51206">
    <property type="entry name" value="SF3_HELICASE_1"/>
    <property type="match status" value="1"/>
</dbReference>
<dbReference type="PANTHER" id="PTHR35372">
    <property type="entry name" value="ATP BINDING PROTEIN-RELATED"/>
    <property type="match status" value="1"/>
</dbReference>
<dbReference type="InterPro" id="IPR015330">
    <property type="entry name" value="DNA_primase/pol_bifunc_N"/>
</dbReference>
<organism evidence="7 8">
    <name type="scientific">Paramagnetospirillum kuznetsovii</name>
    <dbReference type="NCBI Taxonomy" id="2053833"/>
    <lineage>
        <taxon>Bacteria</taxon>
        <taxon>Pseudomonadati</taxon>
        <taxon>Pseudomonadota</taxon>
        <taxon>Alphaproteobacteria</taxon>
        <taxon>Rhodospirillales</taxon>
        <taxon>Magnetospirillaceae</taxon>
        <taxon>Paramagnetospirillum</taxon>
    </lineage>
</organism>
<evidence type="ECO:0000256" key="5">
    <source>
        <dbReference type="SAM" id="MobiDB-lite"/>
    </source>
</evidence>
<dbReference type="GO" id="GO:0016787">
    <property type="term" value="F:hydrolase activity"/>
    <property type="evidence" value="ECO:0007669"/>
    <property type="project" value="UniProtKB-KW"/>
</dbReference>
<dbReference type="Pfam" id="PF09250">
    <property type="entry name" value="Prim-Pol"/>
    <property type="match status" value="1"/>
</dbReference>
<dbReference type="GO" id="GO:0004386">
    <property type="term" value="F:helicase activity"/>
    <property type="evidence" value="ECO:0007669"/>
    <property type="project" value="UniProtKB-KW"/>
</dbReference>
<dbReference type="RefSeq" id="WP_112143568.1">
    <property type="nucleotide sequence ID" value="NZ_PGTO01000004.1"/>
</dbReference>
<dbReference type="CDD" id="cd04859">
    <property type="entry name" value="Prim_Pol"/>
    <property type="match status" value="1"/>
</dbReference>
<evidence type="ECO:0000259" key="6">
    <source>
        <dbReference type="PROSITE" id="PS51206"/>
    </source>
</evidence>
<protein>
    <recommendedName>
        <fullName evidence="6">SF3 helicase domain-containing protein</fullName>
    </recommendedName>
</protein>
<name>A0A364P0J4_9PROT</name>
<keyword evidence="2" id="KW-0378">Hydrolase</keyword>
<dbReference type="Pfam" id="PF03288">
    <property type="entry name" value="Pox_D5"/>
    <property type="match status" value="1"/>
</dbReference>
<feature type="region of interest" description="Disordered" evidence="5">
    <location>
        <begin position="1"/>
        <end position="51"/>
    </location>
</feature>
<dbReference type="NCBIfam" id="TIGR01613">
    <property type="entry name" value="primase_Cterm"/>
    <property type="match status" value="1"/>
</dbReference>
<feature type="domain" description="SF3 helicase" evidence="6">
    <location>
        <begin position="464"/>
        <end position="626"/>
    </location>
</feature>
<dbReference type="GO" id="GO:0005524">
    <property type="term" value="F:ATP binding"/>
    <property type="evidence" value="ECO:0007669"/>
    <property type="project" value="UniProtKB-KW"/>
</dbReference>
<keyword evidence="3" id="KW-0347">Helicase</keyword>
<dbReference type="PANTHER" id="PTHR35372:SF2">
    <property type="entry name" value="SF3 HELICASE DOMAIN-CONTAINING PROTEIN"/>
    <property type="match status" value="1"/>
</dbReference>
<dbReference type="SUPFAM" id="SSF52540">
    <property type="entry name" value="P-loop containing nucleoside triphosphate hydrolases"/>
    <property type="match status" value="1"/>
</dbReference>
<feature type="compositionally biased region" description="Basic and acidic residues" evidence="5">
    <location>
        <begin position="1"/>
        <end position="11"/>
    </location>
</feature>
<keyword evidence="8" id="KW-1185">Reference proteome</keyword>
<evidence type="ECO:0000313" key="8">
    <source>
        <dbReference type="Proteomes" id="UP000251075"/>
    </source>
</evidence>
<dbReference type="AlphaFoldDB" id="A0A364P0J4"/>
<dbReference type="Proteomes" id="UP000251075">
    <property type="component" value="Unassembled WGS sequence"/>
</dbReference>
<comment type="caution">
    <text evidence="7">The sequence shown here is derived from an EMBL/GenBank/DDBJ whole genome shotgun (WGS) entry which is preliminary data.</text>
</comment>
<dbReference type="InterPro" id="IPR004968">
    <property type="entry name" value="DNA_primase/NTPase_C"/>
</dbReference>
<keyword evidence="4" id="KW-0067">ATP-binding</keyword>
<evidence type="ECO:0000256" key="2">
    <source>
        <dbReference type="ARBA" id="ARBA00022801"/>
    </source>
</evidence>
<dbReference type="SMART" id="SM00885">
    <property type="entry name" value="D5_N"/>
    <property type="match status" value="1"/>
</dbReference>
<dbReference type="Gene3D" id="3.30.720.160">
    <property type="entry name" value="Bifunctional DNA primase/polymerase, N-terminal"/>
    <property type="match status" value="1"/>
</dbReference>
<dbReference type="InterPro" id="IPR027417">
    <property type="entry name" value="P-loop_NTPase"/>
</dbReference>
<dbReference type="Gene3D" id="3.40.50.300">
    <property type="entry name" value="P-loop containing nucleotide triphosphate hydrolases"/>
    <property type="match status" value="1"/>
</dbReference>
<dbReference type="Pfam" id="PF19263">
    <property type="entry name" value="DUF5906"/>
    <property type="match status" value="1"/>
</dbReference>
<dbReference type="OrthoDB" id="9763644at2"/>
<evidence type="ECO:0000313" key="7">
    <source>
        <dbReference type="EMBL" id="RAU22677.1"/>
    </source>
</evidence>
<dbReference type="SUPFAM" id="SSF56747">
    <property type="entry name" value="Prim-pol domain"/>
    <property type="match status" value="1"/>
</dbReference>
<dbReference type="EMBL" id="PGTO01000004">
    <property type="protein sequence ID" value="RAU22677.1"/>
    <property type="molecule type" value="Genomic_DNA"/>
</dbReference>
<accession>A0A364P0J4</accession>
<dbReference type="InterPro" id="IPR014818">
    <property type="entry name" value="Phage/plasmid_primase_P4_C"/>
</dbReference>
<dbReference type="InterPro" id="IPR014015">
    <property type="entry name" value="Helicase_SF3_DNA-vir"/>
</dbReference>
<dbReference type="InterPro" id="IPR006500">
    <property type="entry name" value="Helicase_put_C_phage/plasmid"/>
</dbReference>
<proteinExistence type="predicted"/>
<evidence type="ECO:0000256" key="1">
    <source>
        <dbReference type="ARBA" id="ARBA00022741"/>
    </source>
</evidence>
<evidence type="ECO:0000256" key="4">
    <source>
        <dbReference type="ARBA" id="ARBA00022840"/>
    </source>
</evidence>
<dbReference type="Pfam" id="PF08706">
    <property type="entry name" value="D5_N"/>
    <property type="match status" value="1"/>
</dbReference>